<evidence type="ECO:0000313" key="2">
    <source>
        <dbReference type="EMBL" id="CBX79406.1"/>
    </source>
</evidence>
<reference evidence="2" key="1">
    <citation type="journal article" date="2011" name="J. Bacteriol.">
        <title>Genome Sequence of an Erwinia amylovora Strain with Pathogenicity Restricted to Rubus Plants.</title>
        <authorList>
            <person name="Powney R."/>
            <person name="Smits T.H."/>
            <person name="Sawbridge T."/>
            <person name="Frey B."/>
            <person name="Blom J."/>
            <person name="Frey J.E."/>
            <person name="Plummer K.M."/>
            <person name="Beer S.V."/>
            <person name="Luck J."/>
            <person name="Duffy B."/>
            <person name="Rodoni B."/>
        </authorList>
    </citation>
    <scope>NUCLEOTIDE SEQUENCE</scope>
    <source>
        <strain evidence="2">ATCC BAA-2158</strain>
    </source>
</reference>
<dbReference type="Pfam" id="PF18593">
    <property type="entry name" value="CdiI_2"/>
    <property type="match status" value="1"/>
</dbReference>
<name>E5B1Q5_ERWAM</name>
<accession>E5B1Q5</accession>
<evidence type="ECO:0000259" key="1">
    <source>
        <dbReference type="Pfam" id="PF18593"/>
    </source>
</evidence>
<sequence>MTLDKINISELDSMIYVYFGPNYTDFEPGHEIEPKIDAYLAWAQKGNRHALIDDIELFLSECEDVESDFAERYKGAFVPKLWDTTALEFLQLVRAKMLQSVSD</sequence>
<dbReference type="InterPro" id="IPR041129">
    <property type="entry name" value="CdiI_2"/>
</dbReference>
<dbReference type="AlphaFoldDB" id="E5B1Q5"/>
<organism evidence="2">
    <name type="scientific">Erwinia amylovora ATCC BAA-2158</name>
    <dbReference type="NCBI Taxonomy" id="889211"/>
    <lineage>
        <taxon>Bacteria</taxon>
        <taxon>Pseudomonadati</taxon>
        <taxon>Pseudomonadota</taxon>
        <taxon>Gammaproteobacteria</taxon>
        <taxon>Enterobacterales</taxon>
        <taxon>Erwiniaceae</taxon>
        <taxon>Erwinia</taxon>
    </lineage>
</organism>
<dbReference type="EMBL" id="FR719186">
    <property type="protein sequence ID" value="CBX79406.1"/>
    <property type="molecule type" value="Genomic_DNA"/>
</dbReference>
<protein>
    <recommendedName>
        <fullName evidence="1">CdiI immunity protein domain-containing protein</fullName>
    </recommendedName>
</protein>
<feature type="domain" description="CdiI immunity protein" evidence="1">
    <location>
        <begin position="8"/>
        <end position="96"/>
    </location>
</feature>
<gene>
    <name evidence="2" type="ORF">EAIL5_0586</name>
</gene>
<proteinExistence type="predicted"/>